<feature type="chain" id="PRO_5045994221" description="PilJ/NarX-like methyl-accepting chemotaxis transducer" evidence="1">
    <location>
        <begin position="24"/>
        <end position="321"/>
    </location>
</feature>
<comment type="caution">
    <text evidence="2">The sequence shown here is derived from an EMBL/GenBank/DDBJ whole genome shotgun (WGS) entry which is preliminary data.</text>
</comment>
<evidence type="ECO:0000313" key="2">
    <source>
        <dbReference type="EMBL" id="MCB5411717.1"/>
    </source>
</evidence>
<dbReference type="EMBL" id="JACDXX010000019">
    <property type="protein sequence ID" value="MCB5411717.1"/>
    <property type="molecule type" value="Genomic_DNA"/>
</dbReference>
<protein>
    <recommendedName>
        <fullName evidence="4">PilJ/NarX-like methyl-accepting chemotaxis transducer</fullName>
    </recommendedName>
</protein>
<evidence type="ECO:0000256" key="1">
    <source>
        <dbReference type="SAM" id="SignalP"/>
    </source>
</evidence>
<gene>
    <name evidence="2" type="ORF">H0485_17125</name>
</gene>
<dbReference type="Proteomes" id="UP001198571">
    <property type="component" value="Unassembled WGS sequence"/>
</dbReference>
<reference evidence="2 3" key="1">
    <citation type="submission" date="2020-07" db="EMBL/GenBank/DDBJ databases">
        <title>Pseudogemmobacter sp. nov., isolated from poultry manure in Taiwan.</title>
        <authorList>
            <person name="Lin S.-Y."/>
            <person name="Tang Y.-S."/>
            <person name="Young C.-C."/>
        </authorList>
    </citation>
    <scope>NUCLEOTIDE SEQUENCE [LARGE SCALE GENOMIC DNA]</scope>
    <source>
        <strain evidence="2 3">CC-YST710</strain>
    </source>
</reference>
<accession>A0ABS8CQR5</accession>
<organism evidence="2 3">
    <name type="scientific">Pseudogemmobacter faecipullorum</name>
    <dbReference type="NCBI Taxonomy" id="2755041"/>
    <lineage>
        <taxon>Bacteria</taxon>
        <taxon>Pseudomonadati</taxon>
        <taxon>Pseudomonadota</taxon>
        <taxon>Alphaproteobacteria</taxon>
        <taxon>Rhodobacterales</taxon>
        <taxon>Paracoccaceae</taxon>
        <taxon>Pseudogemmobacter</taxon>
    </lineage>
</organism>
<proteinExistence type="predicted"/>
<evidence type="ECO:0000313" key="3">
    <source>
        <dbReference type="Proteomes" id="UP001198571"/>
    </source>
</evidence>
<name>A0ABS8CQR5_9RHOB</name>
<keyword evidence="1" id="KW-0732">Signal</keyword>
<evidence type="ECO:0008006" key="4">
    <source>
        <dbReference type="Google" id="ProtNLM"/>
    </source>
</evidence>
<keyword evidence="3" id="KW-1185">Reference proteome</keyword>
<feature type="signal peptide" evidence="1">
    <location>
        <begin position="1"/>
        <end position="23"/>
    </location>
</feature>
<dbReference type="RefSeq" id="WP_226937168.1">
    <property type="nucleotide sequence ID" value="NZ_JACDXX010000019.1"/>
</dbReference>
<sequence length="321" mass="34669">MKRFLKTGFCALALMLSTTAAHAITCAGVEARVNSRTSSLQASVLATIQTRQAALVAQELLERQRLLSAVKVLTMQMAQSSQQEIVSNLAVSKAMGQTIVEQSIADQTREAIRDYGNTGFNACGLVEAGYRVDEALNTADTARGAITTEIAERHAIRTREDYDRESQRWFEEAQSGDAPSAAALFSGDADEARRYISMVMGPPRAPRADEGVGGSIDRAIALRDIARQSVTAYVLAEIASSQRVEVALRDMTREWLGEDGGEAWFATQAASPARAVLLDTARIEAANVAMKANSVRRVMLEEMALSTFALAYADRLTEGGN</sequence>